<evidence type="ECO:0000256" key="1">
    <source>
        <dbReference type="ARBA" id="ARBA00006484"/>
    </source>
</evidence>
<dbReference type="Pfam" id="PF13561">
    <property type="entry name" value="adh_short_C2"/>
    <property type="match status" value="1"/>
</dbReference>
<dbReference type="STRING" id="211114.SAMN04489726_5339"/>
<dbReference type="RefSeq" id="WP_030427218.1">
    <property type="nucleotide sequence ID" value="NZ_JOEF01000002.1"/>
</dbReference>
<sequence length="266" mass="28023">MREFPLRGRVAVVTGVSRRAGIAFAVAERLAGLGADVLAQSWEPHDAEQPWGADPLGVIYVIEELRRRLPEGAGRIEHLAADFAEAEAPAAVVDAAVAAFGAVDIVVAAHARSSEQGLGELTAAELDLTYAVNVRGSLLLAQRFDAVRDHSRPGGRIVLFTSGQHYGAMPGELPYAASKGALQQVTASPAGALAAKGVTVNCVNPGPVDTGYADDALREHVARRMPMGRWGRPEDTADLIDWLVSDGSAWMTGQTLVSDGGWGLRI</sequence>
<gene>
    <name evidence="3" type="ORF">SAMN04489726_5339</name>
</gene>
<name>A0A1G9Z861_ALLAB</name>
<dbReference type="SUPFAM" id="SSF51735">
    <property type="entry name" value="NAD(P)-binding Rossmann-fold domains"/>
    <property type="match status" value="1"/>
</dbReference>
<dbReference type="PRINTS" id="PR00081">
    <property type="entry name" value="GDHRDH"/>
</dbReference>
<dbReference type="PROSITE" id="PS00061">
    <property type="entry name" value="ADH_SHORT"/>
    <property type="match status" value="1"/>
</dbReference>
<dbReference type="AlphaFoldDB" id="A0A1G9Z861"/>
<keyword evidence="2" id="KW-0560">Oxidoreductase</keyword>
<dbReference type="PANTHER" id="PTHR48107:SF7">
    <property type="entry name" value="RE15974P"/>
    <property type="match status" value="1"/>
</dbReference>
<dbReference type="eggNOG" id="COG1028">
    <property type="taxonomic scope" value="Bacteria"/>
</dbReference>
<keyword evidence="4" id="KW-1185">Reference proteome</keyword>
<dbReference type="InterPro" id="IPR020904">
    <property type="entry name" value="Sc_DH/Rdtase_CS"/>
</dbReference>
<comment type="similarity">
    <text evidence="1">Belongs to the short-chain dehydrogenases/reductases (SDR) family.</text>
</comment>
<evidence type="ECO:0000313" key="3">
    <source>
        <dbReference type="EMBL" id="SDN17539.1"/>
    </source>
</evidence>
<proteinExistence type="inferred from homology"/>
<dbReference type="OrthoDB" id="9803333at2"/>
<protein>
    <submittedName>
        <fullName evidence="3">3-oxoacyl-[acyl-carrier protein] reductase</fullName>
    </submittedName>
</protein>
<dbReference type="InterPro" id="IPR036291">
    <property type="entry name" value="NAD(P)-bd_dom_sf"/>
</dbReference>
<evidence type="ECO:0000313" key="4">
    <source>
        <dbReference type="Proteomes" id="UP000183376"/>
    </source>
</evidence>
<dbReference type="Gene3D" id="3.40.50.720">
    <property type="entry name" value="NAD(P)-binding Rossmann-like Domain"/>
    <property type="match status" value="1"/>
</dbReference>
<organism evidence="3 4">
    <name type="scientific">Allokutzneria albata</name>
    <name type="common">Kibdelosporangium albatum</name>
    <dbReference type="NCBI Taxonomy" id="211114"/>
    <lineage>
        <taxon>Bacteria</taxon>
        <taxon>Bacillati</taxon>
        <taxon>Actinomycetota</taxon>
        <taxon>Actinomycetes</taxon>
        <taxon>Pseudonocardiales</taxon>
        <taxon>Pseudonocardiaceae</taxon>
        <taxon>Allokutzneria</taxon>
    </lineage>
</organism>
<reference evidence="3 4" key="1">
    <citation type="submission" date="2016-10" db="EMBL/GenBank/DDBJ databases">
        <authorList>
            <person name="de Groot N.N."/>
        </authorList>
    </citation>
    <scope>NUCLEOTIDE SEQUENCE [LARGE SCALE GENOMIC DNA]</scope>
    <source>
        <strain evidence="3 4">DSM 44149</strain>
    </source>
</reference>
<dbReference type="Proteomes" id="UP000183376">
    <property type="component" value="Chromosome I"/>
</dbReference>
<accession>A0A1G9Z861</accession>
<dbReference type="PANTHER" id="PTHR48107">
    <property type="entry name" value="NADPH-DEPENDENT ALDEHYDE REDUCTASE-LIKE PROTEIN, CHLOROPLASTIC-RELATED"/>
    <property type="match status" value="1"/>
</dbReference>
<dbReference type="InterPro" id="IPR002347">
    <property type="entry name" value="SDR_fam"/>
</dbReference>
<dbReference type="EMBL" id="LT629701">
    <property type="protein sequence ID" value="SDN17539.1"/>
    <property type="molecule type" value="Genomic_DNA"/>
</dbReference>
<evidence type="ECO:0000256" key="2">
    <source>
        <dbReference type="ARBA" id="ARBA00023002"/>
    </source>
</evidence>
<dbReference type="NCBIfam" id="NF009389">
    <property type="entry name" value="PRK12748.1"/>
    <property type="match status" value="1"/>
</dbReference>
<dbReference type="GO" id="GO:0016614">
    <property type="term" value="F:oxidoreductase activity, acting on CH-OH group of donors"/>
    <property type="evidence" value="ECO:0007669"/>
    <property type="project" value="UniProtKB-ARBA"/>
</dbReference>